<protein>
    <submittedName>
        <fullName evidence="1">Uncharacterized protein</fullName>
    </submittedName>
</protein>
<evidence type="ECO:0000313" key="2">
    <source>
        <dbReference type="Proteomes" id="UP000320209"/>
    </source>
</evidence>
<proteinExistence type="predicted"/>
<organism evidence="1 2">
    <name type="scientific">Nocardioides albertanoniae</name>
    <dbReference type="NCBI Taxonomy" id="1175486"/>
    <lineage>
        <taxon>Bacteria</taxon>
        <taxon>Bacillati</taxon>
        <taxon>Actinomycetota</taxon>
        <taxon>Actinomycetes</taxon>
        <taxon>Propionibacteriales</taxon>
        <taxon>Nocardioidaceae</taxon>
        <taxon>Nocardioides</taxon>
    </lineage>
</organism>
<sequence>MTLPVDCPEYLSCGHHWTKCAPGCPGWAGIEIDLPWWDDLEDELISRGLIARGLMTTPTSRTAARAGNSLGGAV</sequence>
<accession>A0A543ABX5</accession>
<reference evidence="1 2" key="1">
    <citation type="submission" date="2019-06" db="EMBL/GenBank/DDBJ databases">
        <title>Sequencing the genomes of 1000 actinobacteria strains.</title>
        <authorList>
            <person name="Klenk H.-P."/>
        </authorList>
    </citation>
    <scope>NUCLEOTIDE SEQUENCE [LARGE SCALE GENOMIC DNA]</scope>
    <source>
        <strain evidence="1 2">DSM 25218</strain>
    </source>
</reference>
<evidence type="ECO:0000313" key="1">
    <source>
        <dbReference type="EMBL" id="TQL70069.1"/>
    </source>
</evidence>
<dbReference type="RefSeq" id="WP_141781872.1">
    <property type="nucleotide sequence ID" value="NZ_VFOV01000001.1"/>
</dbReference>
<gene>
    <name evidence="1" type="ORF">FB381_3995</name>
</gene>
<keyword evidence="2" id="KW-1185">Reference proteome</keyword>
<dbReference type="AlphaFoldDB" id="A0A543ABX5"/>
<name>A0A543ABX5_9ACTN</name>
<dbReference type="Proteomes" id="UP000320209">
    <property type="component" value="Unassembled WGS sequence"/>
</dbReference>
<comment type="caution">
    <text evidence="1">The sequence shown here is derived from an EMBL/GenBank/DDBJ whole genome shotgun (WGS) entry which is preliminary data.</text>
</comment>
<dbReference type="EMBL" id="VFOV01000001">
    <property type="protein sequence ID" value="TQL70069.1"/>
    <property type="molecule type" value="Genomic_DNA"/>
</dbReference>
<dbReference type="OrthoDB" id="9930649at2"/>